<dbReference type="AlphaFoldDB" id="A0A927JBD0"/>
<keyword evidence="2" id="KW-0472">Membrane</keyword>
<feature type="region of interest" description="Disordered" evidence="1">
    <location>
        <begin position="1"/>
        <end position="31"/>
    </location>
</feature>
<feature type="compositionally biased region" description="Basic residues" evidence="1">
    <location>
        <begin position="61"/>
        <end position="72"/>
    </location>
</feature>
<accession>A0A927JBD0</accession>
<protein>
    <submittedName>
        <fullName evidence="3">Uncharacterized protein</fullName>
    </submittedName>
</protein>
<dbReference type="RefSeq" id="WP_192038470.1">
    <property type="nucleotide sequence ID" value="NZ_JACYWE010000003.1"/>
</dbReference>
<evidence type="ECO:0000256" key="1">
    <source>
        <dbReference type="SAM" id="MobiDB-lite"/>
    </source>
</evidence>
<dbReference type="EMBL" id="JACYWE010000003">
    <property type="protein sequence ID" value="MBD8505978.1"/>
    <property type="molecule type" value="Genomic_DNA"/>
</dbReference>
<feature type="compositionally biased region" description="Polar residues" evidence="1">
    <location>
        <begin position="11"/>
        <end position="20"/>
    </location>
</feature>
<keyword evidence="2" id="KW-0812">Transmembrane</keyword>
<reference evidence="3" key="1">
    <citation type="submission" date="2020-09" db="EMBL/GenBank/DDBJ databases">
        <title>Hoyosella lacisalsi sp. nov., a halotolerant actinobacterium isolated from soil of Lake Gudzhirganskoe.</title>
        <authorList>
            <person name="Yang Q."/>
            <person name="Guo P.Y."/>
            <person name="Liu S.W."/>
            <person name="Li F.N."/>
            <person name="Sun C.H."/>
        </authorList>
    </citation>
    <scope>NUCLEOTIDE SEQUENCE</scope>
    <source>
        <strain evidence="3">G463</strain>
    </source>
</reference>
<keyword evidence="2" id="KW-1133">Transmembrane helix</keyword>
<proteinExistence type="predicted"/>
<evidence type="ECO:0000256" key="2">
    <source>
        <dbReference type="SAM" id="Phobius"/>
    </source>
</evidence>
<feature type="transmembrane region" description="Helical" evidence="2">
    <location>
        <begin position="74"/>
        <end position="95"/>
    </location>
</feature>
<evidence type="ECO:0000313" key="3">
    <source>
        <dbReference type="EMBL" id="MBD8505978.1"/>
    </source>
</evidence>
<sequence>MTAILGKTKPDTSNGESTSLADRAKQAGSVAANPPVQLSLIAARKLRKSGKNEIDTAPKASKAKKPRRSRKVRAAQILIGTAGAVGLAGLAAYMAKHWDELSDGGPEMPKISLGYDSQT</sequence>
<feature type="region of interest" description="Disordered" evidence="1">
    <location>
        <begin position="47"/>
        <end position="72"/>
    </location>
</feature>
<evidence type="ECO:0000313" key="4">
    <source>
        <dbReference type="Proteomes" id="UP000642993"/>
    </source>
</evidence>
<organism evidence="3 4">
    <name type="scientific">Lolliginicoccus lacisalsi</name>
    <dbReference type="NCBI Taxonomy" id="2742202"/>
    <lineage>
        <taxon>Bacteria</taxon>
        <taxon>Bacillati</taxon>
        <taxon>Actinomycetota</taxon>
        <taxon>Actinomycetes</taxon>
        <taxon>Mycobacteriales</taxon>
        <taxon>Hoyosellaceae</taxon>
        <taxon>Lolliginicoccus</taxon>
    </lineage>
</organism>
<gene>
    <name evidence="3" type="ORF">HT102_05715</name>
</gene>
<keyword evidence="4" id="KW-1185">Reference proteome</keyword>
<dbReference type="Proteomes" id="UP000642993">
    <property type="component" value="Unassembled WGS sequence"/>
</dbReference>
<comment type="caution">
    <text evidence="3">The sequence shown here is derived from an EMBL/GenBank/DDBJ whole genome shotgun (WGS) entry which is preliminary data.</text>
</comment>
<name>A0A927JBD0_9ACTN</name>